<evidence type="ECO:0000313" key="2">
    <source>
        <dbReference type="EMBL" id="GGJ83074.1"/>
    </source>
</evidence>
<gene>
    <name evidence="2" type="ORF">GCM10007063_01970</name>
</gene>
<dbReference type="Gene3D" id="3.30.460.10">
    <property type="entry name" value="Beta Polymerase, domain 2"/>
    <property type="match status" value="1"/>
</dbReference>
<dbReference type="RefSeq" id="WP_188631176.1">
    <property type="nucleotide sequence ID" value="NZ_BMNQ01000001.1"/>
</dbReference>
<dbReference type="AlphaFoldDB" id="A0A917PLB1"/>
<comment type="caution">
    <text evidence="2">The sequence shown here is derived from an EMBL/GenBank/DDBJ whole genome shotgun (WGS) entry which is preliminary data.</text>
</comment>
<feature type="domain" description="Polymerase beta nucleotidyltransferase" evidence="1">
    <location>
        <begin position="7"/>
        <end position="98"/>
    </location>
</feature>
<reference evidence="2" key="2">
    <citation type="submission" date="2020-09" db="EMBL/GenBank/DDBJ databases">
        <authorList>
            <person name="Sun Q."/>
            <person name="Ohkuma M."/>
        </authorList>
    </citation>
    <scope>NUCLEOTIDE SEQUENCE</scope>
    <source>
        <strain evidence="2">JCM 12580</strain>
    </source>
</reference>
<dbReference type="Proteomes" id="UP000658382">
    <property type="component" value="Unassembled WGS sequence"/>
</dbReference>
<proteinExistence type="predicted"/>
<name>A0A917PLB1_9BACI</name>
<evidence type="ECO:0000313" key="3">
    <source>
        <dbReference type="Proteomes" id="UP000658382"/>
    </source>
</evidence>
<dbReference type="InterPro" id="IPR052930">
    <property type="entry name" value="TA_antitoxin_MntA"/>
</dbReference>
<dbReference type="PANTHER" id="PTHR43852">
    <property type="entry name" value="NUCLEOTIDYLTRANSFERASE"/>
    <property type="match status" value="1"/>
</dbReference>
<sequence length="135" mass="15422">MHSEKIKKVKDVLIPKLDPVFLILFGSQAKGTQNDESDIDVAFYCREKNLSSYETFMLAQELAAELDMDVDLVNIREASTVFQAQVFSSGRVLYSQDEALRANVQMTVMSMYSRLNEERKIILDTIRERGSVYGK</sequence>
<reference evidence="2" key="1">
    <citation type="journal article" date="2014" name="Int. J. Syst. Evol. Microbiol.">
        <title>Complete genome sequence of Corynebacterium casei LMG S-19264T (=DSM 44701T), isolated from a smear-ripened cheese.</title>
        <authorList>
            <consortium name="US DOE Joint Genome Institute (JGI-PGF)"/>
            <person name="Walter F."/>
            <person name="Albersmeier A."/>
            <person name="Kalinowski J."/>
            <person name="Ruckert C."/>
        </authorList>
    </citation>
    <scope>NUCLEOTIDE SEQUENCE</scope>
    <source>
        <strain evidence="2">JCM 12580</strain>
    </source>
</reference>
<organism evidence="2 3">
    <name type="scientific">Lentibacillus kapialis</name>
    <dbReference type="NCBI Taxonomy" id="340214"/>
    <lineage>
        <taxon>Bacteria</taxon>
        <taxon>Bacillati</taxon>
        <taxon>Bacillota</taxon>
        <taxon>Bacilli</taxon>
        <taxon>Bacillales</taxon>
        <taxon>Bacillaceae</taxon>
        <taxon>Lentibacillus</taxon>
    </lineage>
</organism>
<keyword evidence="3" id="KW-1185">Reference proteome</keyword>
<dbReference type="Pfam" id="PF18765">
    <property type="entry name" value="Polbeta"/>
    <property type="match status" value="1"/>
</dbReference>
<evidence type="ECO:0000259" key="1">
    <source>
        <dbReference type="Pfam" id="PF18765"/>
    </source>
</evidence>
<dbReference type="SUPFAM" id="SSF81301">
    <property type="entry name" value="Nucleotidyltransferase"/>
    <property type="match status" value="1"/>
</dbReference>
<dbReference type="InterPro" id="IPR043519">
    <property type="entry name" value="NT_sf"/>
</dbReference>
<protein>
    <recommendedName>
        <fullName evidence="1">Polymerase beta nucleotidyltransferase domain-containing protein</fullName>
    </recommendedName>
</protein>
<dbReference type="NCBIfam" id="NF047752">
    <property type="entry name" value="MntA_antitoxin"/>
    <property type="match status" value="1"/>
</dbReference>
<dbReference type="PANTHER" id="PTHR43852:SF2">
    <property type="entry name" value="PROTEIN ADENYLYLTRANSFERASE MNTA"/>
    <property type="match status" value="1"/>
</dbReference>
<accession>A0A917PLB1</accession>
<dbReference type="CDD" id="cd05403">
    <property type="entry name" value="NT_KNTase_like"/>
    <property type="match status" value="1"/>
</dbReference>
<dbReference type="InterPro" id="IPR041633">
    <property type="entry name" value="Polbeta"/>
</dbReference>
<dbReference type="EMBL" id="BMNQ01000001">
    <property type="protein sequence ID" value="GGJ83074.1"/>
    <property type="molecule type" value="Genomic_DNA"/>
</dbReference>